<gene>
    <name evidence="9" type="ORF">GGR89_000043</name>
</gene>
<dbReference type="InterPro" id="IPR051125">
    <property type="entry name" value="ABC-4/HrtB_transporter"/>
</dbReference>
<accession>A0A7X5XXR1</accession>
<reference evidence="9 10" key="1">
    <citation type="submission" date="2020-03" db="EMBL/GenBank/DDBJ databases">
        <title>Genomic Encyclopedia of Type Strains, Phase IV (KMG-IV): sequencing the most valuable type-strain genomes for metagenomic binning, comparative biology and taxonomic classification.</title>
        <authorList>
            <person name="Goeker M."/>
        </authorList>
    </citation>
    <scope>NUCLEOTIDE SEQUENCE [LARGE SCALE GENOMIC DNA]</scope>
    <source>
        <strain evidence="9 10">DSM 7225</strain>
    </source>
</reference>
<feature type="domain" description="MacB-like periplasmic core" evidence="8">
    <location>
        <begin position="21"/>
        <end position="229"/>
    </location>
</feature>
<evidence type="ECO:0000259" key="8">
    <source>
        <dbReference type="Pfam" id="PF12704"/>
    </source>
</evidence>
<dbReference type="Proteomes" id="UP000531251">
    <property type="component" value="Unassembled WGS sequence"/>
</dbReference>
<comment type="subcellular location">
    <subcellularLocation>
        <location evidence="1">Cell membrane</location>
        <topology evidence="1">Multi-pass membrane protein</topology>
    </subcellularLocation>
</comment>
<dbReference type="AlphaFoldDB" id="A0A7X5XXR1"/>
<feature type="transmembrane region" description="Helical" evidence="6">
    <location>
        <begin position="304"/>
        <end position="331"/>
    </location>
</feature>
<dbReference type="Pfam" id="PF02687">
    <property type="entry name" value="FtsX"/>
    <property type="match status" value="1"/>
</dbReference>
<evidence type="ECO:0000259" key="7">
    <source>
        <dbReference type="Pfam" id="PF02687"/>
    </source>
</evidence>
<dbReference type="GO" id="GO:0005886">
    <property type="term" value="C:plasma membrane"/>
    <property type="evidence" value="ECO:0007669"/>
    <property type="project" value="UniProtKB-SubCell"/>
</dbReference>
<evidence type="ECO:0000256" key="6">
    <source>
        <dbReference type="SAM" id="Phobius"/>
    </source>
</evidence>
<dbReference type="Pfam" id="PF12704">
    <property type="entry name" value="MacB_PCD"/>
    <property type="match status" value="1"/>
</dbReference>
<protein>
    <submittedName>
        <fullName evidence="9">Putative ABC transport system permease protein</fullName>
    </submittedName>
</protein>
<evidence type="ECO:0000256" key="1">
    <source>
        <dbReference type="ARBA" id="ARBA00004651"/>
    </source>
</evidence>
<dbReference type="InterPro" id="IPR003838">
    <property type="entry name" value="ABC3_permease_C"/>
</dbReference>
<sequence>MRMSTLVARNALRNPVRLVLMVACIAIAFLIFGVLSAVGAAFRMEDQPGAHERVMIVNRNGLQQTLPIAYLADIRQQPNVAAATPVRLAIAYWREPKDVLSAVMVDPAIYLTLSEDSAVVSAEDRARFVATRDGLLVGQALATRNGWKRGDLVTLQSLNDLRTDGTRSWSFRVAGIYRAAKPGGPELAVAGHYDYFNDALLTGRDRANWIMVQGRDVTANDAMARAIDASYANSAAATRTQSEAALGRAFLSQIGDVVLIIRLVVGAAFLVILCIVGNTLIFMVGERTREIGVLKTLGFSGGRVARIVVGEVALITLAGAAVGMSLALLIVTAVASATKDMLPGLAIGPTTLGIAALLAGGLVLLTGLLPVVKAARLDIVTALGRV</sequence>
<evidence type="ECO:0000256" key="2">
    <source>
        <dbReference type="ARBA" id="ARBA00022475"/>
    </source>
</evidence>
<comment type="caution">
    <text evidence="9">The sequence shown here is derived from an EMBL/GenBank/DDBJ whole genome shotgun (WGS) entry which is preliminary data.</text>
</comment>
<keyword evidence="4 6" id="KW-1133">Transmembrane helix</keyword>
<evidence type="ECO:0000256" key="3">
    <source>
        <dbReference type="ARBA" id="ARBA00022692"/>
    </source>
</evidence>
<dbReference type="RefSeq" id="WP_125974589.1">
    <property type="nucleotide sequence ID" value="NZ_BAAADY010000022.1"/>
</dbReference>
<organism evidence="9 10">
    <name type="scientific">Sphingomonas trueperi</name>
    <dbReference type="NCBI Taxonomy" id="53317"/>
    <lineage>
        <taxon>Bacteria</taxon>
        <taxon>Pseudomonadati</taxon>
        <taxon>Pseudomonadota</taxon>
        <taxon>Alphaproteobacteria</taxon>
        <taxon>Sphingomonadales</taxon>
        <taxon>Sphingomonadaceae</taxon>
        <taxon>Sphingomonas</taxon>
    </lineage>
</organism>
<dbReference type="PANTHER" id="PTHR43738">
    <property type="entry name" value="ABC TRANSPORTER, MEMBRANE PROTEIN"/>
    <property type="match status" value="1"/>
</dbReference>
<keyword evidence="5 6" id="KW-0472">Membrane</keyword>
<keyword evidence="2" id="KW-1003">Cell membrane</keyword>
<feature type="domain" description="ABC3 transporter permease C-terminal" evidence="7">
    <location>
        <begin position="264"/>
        <end position="378"/>
    </location>
</feature>
<feature type="transmembrane region" description="Helical" evidence="6">
    <location>
        <begin position="351"/>
        <end position="372"/>
    </location>
</feature>
<evidence type="ECO:0000256" key="4">
    <source>
        <dbReference type="ARBA" id="ARBA00022989"/>
    </source>
</evidence>
<dbReference type="InterPro" id="IPR025857">
    <property type="entry name" value="MacB_PCD"/>
</dbReference>
<dbReference type="EMBL" id="JAATJB010000001">
    <property type="protein sequence ID" value="NJB95751.1"/>
    <property type="molecule type" value="Genomic_DNA"/>
</dbReference>
<evidence type="ECO:0000256" key="5">
    <source>
        <dbReference type="ARBA" id="ARBA00023136"/>
    </source>
</evidence>
<evidence type="ECO:0000313" key="10">
    <source>
        <dbReference type="Proteomes" id="UP000531251"/>
    </source>
</evidence>
<dbReference type="PANTHER" id="PTHR43738:SF3">
    <property type="entry name" value="ABC TRANSPORTER PERMEASE"/>
    <property type="match status" value="1"/>
</dbReference>
<proteinExistence type="predicted"/>
<name>A0A7X5XXR1_9SPHN</name>
<evidence type="ECO:0000313" key="9">
    <source>
        <dbReference type="EMBL" id="NJB95751.1"/>
    </source>
</evidence>
<keyword evidence="3 6" id="KW-0812">Transmembrane</keyword>
<keyword evidence="10" id="KW-1185">Reference proteome</keyword>
<feature type="transmembrane region" description="Helical" evidence="6">
    <location>
        <begin position="259"/>
        <end position="284"/>
    </location>
</feature>